<dbReference type="Pfam" id="PF07690">
    <property type="entry name" value="MFS_1"/>
    <property type="match status" value="1"/>
</dbReference>
<evidence type="ECO:0000256" key="6">
    <source>
        <dbReference type="SAM" id="Phobius"/>
    </source>
</evidence>
<keyword evidence="2" id="KW-0813">Transport</keyword>
<proteinExistence type="predicted"/>
<evidence type="ECO:0000256" key="4">
    <source>
        <dbReference type="ARBA" id="ARBA00022989"/>
    </source>
</evidence>
<feature type="transmembrane region" description="Helical" evidence="6">
    <location>
        <begin position="114"/>
        <end position="137"/>
    </location>
</feature>
<feature type="transmembrane region" description="Helical" evidence="6">
    <location>
        <begin position="24"/>
        <end position="46"/>
    </location>
</feature>
<dbReference type="Proteomes" id="UP000094236">
    <property type="component" value="Unassembled WGS sequence"/>
</dbReference>
<dbReference type="PANTHER" id="PTHR42718:SF9">
    <property type="entry name" value="MAJOR FACILITATOR SUPERFAMILY MULTIDRUG TRANSPORTER MFSC"/>
    <property type="match status" value="1"/>
</dbReference>
<feature type="transmembrane region" description="Helical" evidence="6">
    <location>
        <begin position="256"/>
        <end position="276"/>
    </location>
</feature>
<dbReference type="PROSITE" id="PS50850">
    <property type="entry name" value="MFS"/>
    <property type="match status" value="1"/>
</dbReference>
<keyword evidence="4 6" id="KW-1133">Transmembrane helix</keyword>
<dbReference type="GO" id="GO:0022857">
    <property type="term" value="F:transmembrane transporter activity"/>
    <property type="evidence" value="ECO:0007669"/>
    <property type="project" value="InterPro"/>
</dbReference>
<dbReference type="PANTHER" id="PTHR42718">
    <property type="entry name" value="MAJOR FACILITATOR SUPERFAMILY MULTIDRUG TRANSPORTER MFSC"/>
    <property type="match status" value="1"/>
</dbReference>
<evidence type="ECO:0000256" key="1">
    <source>
        <dbReference type="ARBA" id="ARBA00004141"/>
    </source>
</evidence>
<evidence type="ECO:0000259" key="7">
    <source>
        <dbReference type="PROSITE" id="PS50850"/>
    </source>
</evidence>
<reference evidence="9" key="1">
    <citation type="submission" date="2016-05" db="EMBL/GenBank/DDBJ databases">
        <title>Comparative genomics of biotechnologically important yeasts.</title>
        <authorList>
            <consortium name="DOE Joint Genome Institute"/>
            <person name="Riley R."/>
            <person name="Haridas S."/>
            <person name="Wolfe K.H."/>
            <person name="Lopes M.R."/>
            <person name="Hittinger C.T."/>
            <person name="Goker M."/>
            <person name="Salamov A."/>
            <person name="Wisecaver J."/>
            <person name="Long T.M."/>
            <person name="Aerts A.L."/>
            <person name="Barry K."/>
            <person name="Choi C."/>
            <person name="Clum A."/>
            <person name="Coughlan A.Y."/>
            <person name="Deshpande S."/>
            <person name="Douglass A.P."/>
            <person name="Hanson S.J."/>
            <person name="Klenk H.-P."/>
            <person name="Labutti K."/>
            <person name="Lapidus A."/>
            <person name="Lindquist E."/>
            <person name="Lipzen A."/>
            <person name="Meier-Kolthoff J.P."/>
            <person name="Ohm R.A."/>
            <person name="Otillar R.P."/>
            <person name="Pangilinan J."/>
            <person name="Peng Y."/>
            <person name="Rokas A."/>
            <person name="Rosa C.A."/>
            <person name="Scheuner C."/>
            <person name="Sibirny A.A."/>
            <person name="Slot J.C."/>
            <person name="Stielow J.B."/>
            <person name="Sun H."/>
            <person name="Kurtzman C.P."/>
            <person name="Blackwell M."/>
            <person name="Grigoriev I.V."/>
            <person name="Jeffries T.W."/>
        </authorList>
    </citation>
    <scope>NUCLEOTIDE SEQUENCE [LARGE SCALE GENOMIC DNA]</scope>
    <source>
        <strain evidence="9">NRRL Y-2460</strain>
    </source>
</reference>
<dbReference type="GO" id="GO:0016020">
    <property type="term" value="C:membrane"/>
    <property type="evidence" value="ECO:0007669"/>
    <property type="project" value="UniProtKB-SubCell"/>
</dbReference>
<feature type="transmembrane region" description="Helical" evidence="6">
    <location>
        <begin position="149"/>
        <end position="169"/>
    </location>
</feature>
<feature type="non-terminal residue" evidence="8">
    <location>
        <position position="1"/>
    </location>
</feature>
<feature type="transmembrane region" description="Helical" evidence="6">
    <location>
        <begin position="322"/>
        <end position="339"/>
    </location>
</feature>
<dbReference type="AlphaFoldDB" id="A0A1E4TQE5"/>
<feature type="domain" description="Major facilitator superfamily (MFS) profile" evidence="7">
    <location>
        <begin position="1"/>
        <end position="411"/>
    </location>
</feature>
<dbReference type="InterPro" id="IPR020846">
    <property type="entry name" value="MFS_dom"/>
</dbReference>
<feature type="transmembrane region" description="Helical" evidence="6">
    <location>
        <begin position="296"/>
        <end position="315"/>
    </location>
</feature>
<dbReference type="SUPFAM" id="SSF103473">
    <property type="entry name" value="MFS general substrate transporter"/>
    <property type="match status" value="1"/>
</dbReference>
<feature type="transmembrane region" description="Helical" evidence="6">
    <location>
        <begin position="212"/>
        <end position="235"/>
    </location>
</feature>
<dbReference type="InterPro" id="IPR036259">
    <property type="entry name" value="MFS_trans_sf"/>
</dbReference>
<gene>
    <name evidence="8" type="ORF">PACTADRAFT_30885</name>
</gene>
<dbReference type="STRING" id="669874.A0A1E4TQE5"/>
<keyword evidence="9" id="KW-1185">Reference proteome</keyword>
<feature type="transmembrane region" description="Helical" evidence="6">
    <location>
        <begin position="58"/>
        <end position="84"/>
    </location>
</feature>
<dbReference type="OrthoDB" id="440755at2759"/>
<evidence type="ECO:0000313" key="8">
    <source>
        <dbReference type="EMBL" id="ODV93973.1"/>
    </source>
</evidence>
<feature type="transmembrane region" description="Helical" evidence="6">
    <location>
        <begin position="181"/>
        <end position="200"/>
    </location>
</feature>
<protein>
    <recommendedName>
        <fullName evidence="7">Major facilitator superfamily (MFS) profile domain-containing protein</fullName>
    </recommendedName>
</protein>
<feature type="transmembrane region" description="Helical" evidence="6">
    <location>
        <begin position="351"/>
        <end position="373"/>
    </location>
</feature>
<comment type="subcellular location">
    <subcellularLocation>
        <location evidence="1">Membrane</location>
        <topology evidence="1">Multi-pass membrane protein</topology>
    </subcellularLocation>
</comment>
<keyword evidence="3 6" id="KW-0812">Transmembrane</keyword>
<feature type="transmembrane region" description="Helical" evidence="6">
    <location>
        <begin position="385"/>
        <end position="409"/>
    </location>
</feature>
<dbReference type="Gene3D" id="1.20.1250.20">
    <property type="entry name" value="MFS general substrate transporter like domains"/>
    <property type="match status" value="2"/>
</dbReference>
<sequence length="411" mass="44791">IDNVNVTGYMSNVEFIEEKYGVEYALASWTLSAYSVAFASFIAFFGRVADIVGHQKTFVTGLFFLGIFSIITAVVDNIYVIIVFRALQGLAASATVPPSFAIIANSFTGKSLNIALGALSGILVISFGIGIILGGAFAETSIGYKGIGWVTTGCAFLCCAASFFALKPIEQKISAGSLHKLDYIGVFIFISAAILLVTGFTEAGESWKKPRAYVPIIVSVLLFLFFFLWETVILTGKRAKNIDLFVPKKMWKIRNFKSLPVTALLLYGSFFCIILISVEYARIVVGNSPIISAVKIIPFFVTLFIFTIIFSLIYGKYLSPKWCCFTGIVLALVGSILLTRMRESNTSYWKFGLPGFILAATGLNLYFINYLNLITLATPLEMQGLISGICLTMGQLGTAIFFSVITSLIGN</sequence>
<name>A0A1E4TQE5_PACTA</name>
<feature type="non-terminal residue" evidence="8">
    <location>
        <position position="411"/>
    </location>
</feature>
<dbReference type="InterPro" id="IPR011701">
    <property type="entry name" value="MFS"/>
</dbReference>
<keyword evidence="5 6" id="KW-0472">Membrane</keyword>
<evidence type="ECO:0000256" key="3">
    <source>
        <dbReference type="ARBA" id="ARBA00022692"/>
    </source>
</evidence>
<dbReference type="EMBL" id="KV454017">
    <property type="protein sequence ID" value="ODV93973.1"/>
    <property type="molecule type" value="Genomic_DNA"/>
</dbReference>
<evidence type="ECO:0000256" key="5">
    <source>
        <dbReference type="ARBA" id="ARBA00023136"/>
    </source>
</evidence>
<evidence type="ECO:0000256" key="2">
    <source>
        <dbReference type="ARBA" id="ARBA00022448"/>
    </source>
</evidence>
<accession>A0A1E4TQE5</accession>
<organism evidence="8 9">
    <name type="scientific">Pachysolen tannophilus NRRL Y-2460</name>
    <dbReference type="NCBI Taxonomy" id="669874"/>
    <lineage>
        <taxon>Eukaryota</taxon>
        <taxon>Fungi</taxon>
        <taxon>Dikarya</taxon>
        <taxon>Ascomycota</taxon>
        <taxon>Saccharomycotina</taxon>
        <taxon>Pichiomycetes</taxon>
        <taxon>Pachysolenaceae</taxon>
        <taxon>Pachysolen</taxon>
    </lineage>
</organism>
<evidence type="ECO:0000313" key="9">
    <source>
        <dbReference type="Proteomes" id="UP000094236"/>
    </source>
</evidence>
<feature type="transmembrane region" description="Helical" evidence="6">
    <location>
        <begin position="90"/>
        <end position="107"/>
    </location>
</feature>